<evidence type="ECO:0000256" key="2">
    <source>
        <dbReference type="SAM" id="Phobius"/>
    </source>
</evidence>
<evidence type="ECO:0000313" key="4">
    <source>
        <dbReference type="Proteomes" id="UP000182573"/>
    </source>
</evidence>
<evidence type="ECO:0000256" key="1">
    <source>
        <dbReference type="SAM" id="MobiDB-lite"/>
    </source>
</evidence>
<dbReference type="InterPro" id="IPR058341">
    <property type="entry name" value="DUF8028"/>
</dbReference>
<protein>
    <submittedName>
        <fullName evidence="3">Uncharacterized protein</fullName>
    </submittedName>
</protein>
<name>A0A1H2SMZ4_HALVA</name>
<sequence>MTVGSSSGDSPPLPHQSDTDGLRPTDPGRYLDTLALAARGAWTVTLAGVRPFAFWGAVLLPLLYIPSLYGVGTEQDTALFVELVIWHMASIVLGHGHTPFWSE</sequence>
<feature type="region of interest" description="Disordered" evidence="1">
    <location>
        <begin position="1"/>
        <end position="26"/>
    </location>
</feature>
<dbReference type="EMBL" id="FNOF01000002">
    <property type="protein sequence ID" value="SDW32409.1"/>
    <property type="molecule type" value="Genomic_DNA"/>
</dbReference>
<feature type="transmembrane region" description="Helical" evidence="2">
    <location>
        <begin position="52"/>
        <end position="71"/>
    </location>
</feature>
<keyword evidence="2" id="KW-1133">Transmembrane helix</keyword>
<keyword evidence="2" id="KW-0812">Transmembrane</keyword>
<organism evidence="3 4">
    <name type="scientific">Haloarcula vallismortis</name>
    <name type="common">Halobacterium vallismortis</name>
    <dbReference type="NCBI Taxonomy" id="28442"/>
    <lineage>
        <taxon>Archaea</taxon>
        <taxon>Methanobacteriati</taxon>
        <taxon>Methanobacteriota</taxon>
        <taxon>Stenosarchaea group</taxon>
        <taxon>Halobacteria</taxon>
        <taxon>Halobacteriales</taxon>
        <taxon>Haloarculaceae</taxon>
        <taxon>Haloarcula</taxon>
    </lineage>
</organism>
<accession>A0A1H2SMZ4</accession>
<keyword evidence="2" id="KW-0472">Membrane</keyword>
<evidence type="ECO:0000313" key="3">
    <source>
        <dbReference type="EMBL" id="SDW32409.1"/>
    </source>
</evidence>
<dbReference type="Proteomes" id="UP000182573">
    <property type="component" value="Unassembled WGS sequence"/>
</dbReference>
<gene>
    <name evidence="3" type="ORF">SAMN05443574_102422</name>
</gene>
<dbReference type="AlphaFoldDB" id="A0A1H2SMZ4"/>
<dbReference type="Pfam" id="PF26071">
    <property type="entry name" value="DUF8028"/>
    <property type="match status" value="1"/>
</dbReference>
<feature type="transmembrane region" description="Helical" evidence="2">
    <location>
        <begin position="78"/>
        <end position="97"/>
    </location>
</feature>
<reference evidence="3 4" key="1">
    <citation type="submission" date="2016-10" db="EMBL/GenBank/DDBJ databases">
        <authorList>
            <person name="de Groot N.N."/>
        </authorList>
    </citation>
    <scope>NUCLEOTIDE SEQUENCE [LARGE SCALE GENOMIC DNA]</scope>
    <source>
        <strain evidence="3 4">DSM 3756</strain>
    </source>
</reference>
<proteinExistence type="predicted"/>